<dbReference type="EMBL" id="BMIK01000025">
    <property type="protein sequence ID" value="GGC46750.1"/>
    <property type="molecule type" value="Genomic_DNA"/>
</dbReference>
<dbReference type="Proteomes" id="UP000597338">
    <property type="component" value="Unassembled WGS sequence"/>
</dbReference>
<comment type="caution">
    <text evidence="1">The sequence shown here is derived from an EMBL/GenBank/DDBJ whole genome shotgun (WGS) entry which is preliminary data.</text>
</comment>
<sequence length="242" mass="27373">MRLLSVPERLATPIQALFYTLTNREKAQLMRLKMHQLTYLAAKDLFNLYYTAKAVERSGVQGLFIETGVALGGSAIAIGWAKQKQREFRLYDAFGLIPPPSEKDEADVHMRYEEIKSGKSKGLGKHLYYGYVENLQAVVTANLAKYGLPIETNHIKLINGYFEDTLYISEPVAFAHIDCDWYASVMSCLVQIEPNLVPGGKIVFDDYYDWSGCRIAVDEYFSDKSGYDFATKGRKLHVTRSA</sequence>
<evidence type="ECO:0000313" key="2">
    <source>
        <dbReference type="Proteomes" id="UP000597338"/>
    </source>
</evidence>
<organism evidence="1 2">
    <name type="scientific">Parapedobacter defluvii</name>
    <dbReference type="NCBI Taxonomy" id="2045106"/>
    <lineage>
        <taxon>Bacteria</taxon>
        <taxon>Pseudomonadati</taxon>
        <taxon>Bacteroidota</taxon>
        <taxon>Sphingobacteriia</taxon>
        <taxon>Sphingobacteriales</taxon>
        <taxon>Sphingobacteriaceae</taxon>
        <taxon>Parapedobacter</taxon>
    </lineage>
</organism>
<dbReference type="PANTHER" id="PTHR40036:SF1">
    <property type="entry name" value="MACROCIN O-METHYLTRANSFERASE"/>
    <property type="match status" value="1"/>
</dbReference>
<dbReference type="PANTHER" id="PTHR40036">
    <property type="entry name" value="MACROCIN O-METHYLTRANSFERASE"/>
    <property type="match status" value="1"/>
</dbReference>
<proteinExistence type="predicted"/>
<gene>
    <name evidence="1" type="ORF">GCM10011386_43680</name>
</gene>
<protein>
    <recommendedName>
        <fullName evidence="3">Asparagine synthase (Glutamine-hydrolysing)</fullName>
    </recommendedName>
</protein>
<accession>A0ABQ1MTL0</accession>
<evidence type="ECO:0008006" key="3">
    <source>
        <dbReference type="Google" id="ProtNLM"/>
    </source>
</evidence>
<evidence type="ECO:0000313" key="1">
    <source>
        <dbReference type="EMBL" id="GGC46750.1"/>
    </source>
</evidence>
<reference evidence="2" key="1">
    <citation type="journal article" date="2019" name="Int. J. Syst. Evol. Microbiol.">
        <title>The Global Catalogue of Microorganisms (GCM) 10K type strain sequencing project: providing services to taxonomists for standard genome sequencing and annotation.</title>
        <authorList>
            <consortium name="The Broad Institute Genomics Platform"/>
            <consortium name="The Broad Institute Genome Sequencing Center for Infectious Disease"/>
            <person name="Wu L."/>
            <person name="Ma J."/>
        </authorList>
    </citation>
    <scope>NUCLEOTIDE SEQUENCE [LARGE SCALE GENOMIC DNA]</scope>
    <source>
        <strain evidence="2">CGMCC 1.15342</strain>
    </source>
</reference>
<dbReference type="InterPro" id="IPR029063">
    <property type="entry name" value="SAM-dependent_MTases_sf"/>
</dbReference>
<keyword evidence="2" id="KW-1185">Reference proteome</keyword>
<dbReference type="RefSeq" id="WP_188753597.1">
    <property type="nucleotide sequence ID" value="NZ_BMIK01000025.1"/>
</dbReference>
<dbReference type="Gene3D" id="3.40.50.150">
    <property type="entry name" value="Vaccinia Virus protein VP39"/>
    <property type="match status" value="1"/>
</dbReference>
<dbReference type="Pfam" id="PF05711">
    <property type="entry name" value="TylF"/>
    <property type="match status" value="1"/>
</dbReference>
<dbReference type="InterPro" id="IPR008884">
    <property type="entry name" value="TylF_MeTrfase"/>
</dbReference>
<name>A0ABQ1MTL0_9SPHI</name>